<feature type="domain" description="C2H2-type" evidence="14">
    <location>
        <begin position="459"/>
        <end position="481"/>
    </location>
</feature>
<feature type="domain" description="C2H2-type" evidence="14">
    <location>
        <begin position="347"/>
        <end position="374"/>
    </location>
</feature>
<feature type="domain" description="ZAD" evidence="15">
    <location>
        <begin position="24"/>
        <end position="98"/>
    </location>
</feature>
<dbReference type="FunFam" id="3.30.160.60:FF:000912">
    <property type="entry name" value="Zinc finger protein 660"/>
    <property type="match status" value="1"/>
</dbReference>
<evidence type="ECO:0000256" key="1">
    <source>
        <dbReference type="ARBA" id="ARBA00004123"/>
    </source>
</evidence>
<dbReference type="SUPFAM" id="SSF57667">
    <property type="entry name" value="beta-beta-alpha zinc fingers"/>
    <property type="match status" value="6"/>
</dbReference>
<keyword evidence="8" id="KW-0238">DNA-binding</keyword>
<feature type="domain" description="C2H2-type" evidence="14">
    <location>
        <begin position="256"/>
        <end position="283"/>
    </location>
</feature>
<dbReference type="SUPFAM" id="SSF57716">
    <property type="entry name" value="Glucocorticoid receptor-like (DNA-binding domain)"/>
    <property type="match status" value="1"/>
</dbReference>
<dbReference type="GO" id="GO:0000978">
    <property type="term" value="F:RNA polymerase II cis-regulatory region sequence-specific DNA binding"/>
    <property type="evidence" value="ECO:0007669"/>
    <property type="project" value="TreeGrafter"/>
</dbReference>
<dbReference type="PANTHER" id="PTHR23235">
    <property type="entry name" value="KRUEPPEL-LIKE TRANSCRIPTION FACTOR"/>
    <property type="match status" value="1"/>
</dbReference>
<feature type="binding site" evidence="12">
    <location>
        <position position="74"/>
    </location>
    <ligand>
        <name>Zn(2+)</name>
        <dbReference type="ChEBI" id="CHEBI:29105"/>
    </ligand>
</feature>
<comment type="subcellular location">
    <subcellularLocation>
        <location evidence="1">Nucleus</location>
    </subcellularLocation>
</comment>
<feature type="domain" description="C2H2-type" evidence="14">
    <location>
        <begin position="228"/>
        <end position="255"/>
    </location>
</feature>
<evidence type="ECO:0000256" key="7">
    <source>
        <dbReference type="ARBA" id="ARBA00023015"/>
    </source>
</evidence>
<dbReference type="GO" id="GO:0008270">
    <property type="term" value="F:zinc ion binding"/>
    <property type="evidence" value="ECO:0007669"/>
    <property type="project" value="UniProtKB-UniRule"/>
</dbReference>
<accession>A0A8K0C9I5</accession>
<dbReference type="SMART" id="SM00355">
    <property type="entry name" value="ZnF_C2H2"/>
    <property type="match status" value="11"/>
</dbReference>
<dbReference type="AlphaFoldDB" id="A0A8K0C9I5"/>
<dbReference type="FunFam" id="3.30.160.60:FF:002061">
    <property type="entry name" value="Uncharacterized protein"/>
    <property type="match status" value="1"/>
</dbReference>
<feature type="binding site" evidence="12">
    <location>
        <position position="71"/>
    </location>
    <ligand>
        <name>Zn(2+)</name>
        <dbReference type="ChEBI" id="CHEBI:29105"/>
    </ligand>
</feature>
<organism evidence="16 17">
    <name type="scientific">Ignelater luminosus</name>
    <name type="common">Cucubano</name>
    <name type="synonym">Pyrophorus luminosus</name>
    <dbReference type="NCBI Taxonomy" id="2038154"/>
    <lineage>
        <taxon>Eukaryota</taxon>
        <taxon>Metazoa</taxon>
        <taxon>Ecdysozoa</taxon>
        <taxon>Arthropoda</taxon>
        <taxon>Hexapoda</taxon>
        <taxon>Insecta</taxon>
        <taxon>Pterygota</taxon>
        <taxon>Neoptera</taxon>
        <taxon>Endopterygota</taxon>
        <taxon>Coleoptera</taxon>
        <taxon>Polyphaga</taxon>
        <taxon>Elateriformia</taxon>
        <taxon>Elateroidea</taxon>
        <taxon>Elateridae</taxon>
        <taxon>Agrypninae</taxon>
        <taxon>Pyrophorini</taxon>
        <taxon>Ignelater</taxon>
    </lineage>
</organism>
<evidence type="ECO:0000256" key="13">
    <source>
        <dbReference type="SAM" id="MobiDB-lite"/>
    </source>
</evidence>
<proteinExistence type="inferred from homology"/>
<feature type="binding site" evidence="12">
    <location>
        <position position="29"/>
    </location>
    <ligand>
        <name>Zn(2+)</name>
        <dbReference type="ChEBI" id="CHEBI:29105"/>
    </ligand>
</feature>
<feature type="binding site" evidence="12">
    <location>
        <position position="26"/>
    </location>
    <ligand>
        <name>Zn(2+)</name>
        <dbReference type="ChEBI" id="CHEBI:29105"/>
    </ligand>
</feature>
<evidence type="ECO:0000259" key="15">
    <source>
        <dbReference type="PROSITE" id="PS51915"/>
    </source>
</evidence>
<dbReference type="FunFam" id="3.30.160.60:FF:001506">
    <property type="entry name" value="Zinc finger protein"/>
    <property type="match status" value="1"/>
</dbReference>
<dbReference type="InterPro" id="IPR012934">
    <property type="entry name" value="Znf_AD"/>
</dbReference>
<dbReference type="PROSITE" id="PS51915">
    <property type="entry name" value="ZAD"/>
    <property type="match status" value="1"/>
</dbReference>
<dbReference type="Pfam" id="PF12874">
    <property type="entry name" value="zf-met"/>
    <property type="match status" value="1"/>
</dbReference>
<evidence type="ECO:0000256" key="6">
    <source>
        <dbReference type="ARBA" id="ARBA00022833"/>
    </source>
</evidence>
<evidence type="ECO:0000256" key="2">
    <source>
        <dbReference type="ARBA" id="ARBA00006991"/>
    </source>
</evidence>
<evidence type="ECO:0000256" key="11">
    <source>
        <dbReference type="PROSITE-ProRule" id="PRU00042"/>
    </source>
</evidence>
<dbReference type="InterPro" id="IPR036236">
    <property type="entry name" value="Znf_C2H2_sf"/>
</dbReference>
<dbReference type="SMART" id="SM00868">
    <property type="entry name" value="zf-AD"/>
    <property type="match status" value="1"/>
</dbReference>
<dbReference type="FunFam" id="3.30.160.60:FF:001485">
    <property type="entry name" value="Krueppel-related zinc finger protein"/>
    <property type="match status" value="1"/>
</dbReference>
<evidence type="ECO:0000256" key="5">
    <source>
        <dbReference type="ARBA" id="ARBA00022771"/>
    </source>
</evidence>
<keyword evidence="9" id="KW-0804">Transcription</keyword>
<dbReference type="GO" id="GO:0045595">
    <property type="term" value="P:regulation of cell differentiation"/>
    <property type="evidence" value="ECO:0007669"/>
    <property type="project" value="UniProtKB-ARBA"/>
</dbReference>
<dbReference type="InterPro" id="IPR013087">
    <property type="entry name" value="Znf_C2H2_type"/>
</dbReference>
<dbReference type="EMBL" id="VTPC01090557">
    <property type="protein sequence ID" value="KAF2883134.1"/>
    <property type="molecule type" value="Genomic_DNA"/>
</dbReference>
<comment type="caution">
    <text evidence="16">The sequence shown here is derived from an EMBL/GenBank/DDBJ whole genome shotgun (WGS) entry which is preliminary data.</text>
</comment>
<keyword evidence="5 11" id="KW-0863">Zinc-finger</keyword>
<feature type="region of interest" description="Disordered" evidence="13">
    <location>
        <begin position="475"/>
        <end position="494"/>
    </location>
</feature>
<dbReference type="PROSITE" id="PS00028">
    <property type="entry name" value="ZINC_FINGER_C2H2_1"/>
    <property type="match status" value="10"/>
</dbReference>
<keyword evidence="3 12" id="KW-0479">Metal-binding</keyword>
<evidence type="ECO:0000256" key="9">
    <source>
        <dbReference type="ARBA" id="ARBA00023163"/>
    </source>
</evidence>
<comment type="similarity">
    <text evidence="2">Belongs to the krueppel C2H2-type zinc-finger protein family.</text>
</comment>
<dbReference type="Gene3D" id="3.30.160.60">
    <property type="entry name" value="Classic Zinc Finger"/>
    <property type="match status" value="10"/>
</dbReference>
<dbReference type="Proteomes" id="UP000801492">
    <property type="component" value="Unassembled WGS sequence"/>
</dbReference>
<evidence type="ECO:0000256" key="3">
    <source>
        <dbReference type="ARBA" id="ARBA00022723"/>
    </source>
</evidence>
<dbReference type="FunFam" id="3.30.160.60:FF:000624">
    <property type="entry name" value="zinc finger protein 697"/>
    <property type="match status" value="1"/>
</dbReference>
<keyword evidence="6 12" id="KW-0862">Zinc</keyword>
<dbReference type="Pfam" id="PF07776">
    <property type="entry name" value="zf-AD"/>
    <property type="match status" value="1"/>
</dbReference>
<dbReference type="GO" id="GO:0000981">
    <property type="term" value="F:DNA-binding transcription factor activity, RNA polymerase II-specific"/>
    <property type="evidence" value="ECO:0007669"/>
    <property type="project" value="TreeGrafter"/>
</dbReference>
<feature type="domain" description="C2H2-type" evidence="14">
    <location>
        <begin position="375"/>
        <end position="402"/>
    </location>
</feature>
<feature type="domain" description="C2H2-type" evidence="14">
    <location>
        <begin position="403"/>
        <end position="430"/>
    </location>
</feature>
<sequence>MESTADQFAYQLPPEELTTAVFDKICRACLSLKDTAIIYEITHENIHLHEIFKNCASVQIEKDDNLPQAICKSCIQLLIQLYTFKQQCERSDLLLRTVLNKENSIKQEQNDGNADVFVNETTRSNKKFVTKIRNPRPLCLRIQRNASYRRNVQQVQVKGKSDADKAKNLSYFCKHCNETFNSFNQLKTHRQQVKHPRPRNYVCPECYKPFSYSHLQQHMRTHTKEKPFACQVCQMQFSLKCNLRRHMMIHTGERPHTCEICGKGFIQATTLEEHKRSHTGETPFVCSYCGMSFSKSYNHKSHLRRHLIEKGDTKKLNGSFKCNVCHRLFTTKGILKTHMLTHGEKTFLCSQCGKGFVSNAGLISHSKVHTGVKPYTCTECNKAFSQLGSLKSHMLIHTGQKPFVCKVCSKAFTQRNHLKYHMRTHSGERPYNCTYCGKSFALKGTLTIHIRTHTGETPYLCDICNRGFYDSSSMKKHKRGHGRVDGNTSIINKL</sequence>
<dbReference type="GO" id="GO:0000122">
    <property type="term" value="P:negative regulation of transcription by RNA polymerase II"/>
    <property type="evidence" value="ECO:0007669"/>
    <property type="project" value="UniProtKB-ARBA"/>
</dbReference>
<evidence type="ECO:0000256" key="10">
    <source>
        <dbReference type="ARBA" id="ARBA00023242"/>
    </source>
</evidence>
<feature type="domain" description="C2H2-type" evidence="14">
    <location>
        <begin position="171"/>
        <end position="200"/>
    </location>
</feature>
<dbReference type="GO" id="GO:0048598">
    <property type="term" value="P:embryonic morphogenesis"/>
    <property type="evidence" value="ECO:0007669"/>
    <property type="project" value="UniProtKB-ARBA"/>
</dbReference>
<keyword evidence="17" id="KW-1185">Reference proteome</keyword>
<keyword evidence="10" id="KW-0539">Nucleus</keyword>
<name>A0A8K0C9I5_IGNLU</name>
<evidence type="ECO:0000256" key="8">
    <source>
        <dbReference type="ARBA" id="ARBA00023125"/>
    </source>
</evidence>
<evidence type="ECO:0000313" key="16">
    <source>
        <dbReference type="EMBL" id="KAF2883134.1"/>
    </source>
</evidence>
<protein>
    <submittedName>
        <fullName evidence="16">Uncharacterized protein</fullName>
    </submittedName>
</protein>
<dbReference type="PROSITE" id="PS50157">
    <property type="entry name" value="ZINC_FINGER_C2H2_2"/>
    <property type="match status" value="11"/>
</dbReference>
<feature type="domain" description="C2H2-type" evidence="14">
    <location>
        <begin position="284"/>
        <end position="311"/>
    </location>
</feature>
<dbReference type="FunFam" id="3.30.160.60:FF:000100">
    <property type="entry name" value="Zinc finger 45-like"/>
    <property type="match status" value="1"/>
</dbReference>
<feature type="domain" description="C2H2-type" evidence="14">
    <location>
        <begin position="201"/>
        <end position="227"/>
    </location>
</feature>
<feature type="domain" description="C2H2-type" evidence="14">
    <location>
        <begin position="320"/>
        <end position="347"/>
    </location>
</feature>
<dbReference type="Pfam" id="PF00096">
    <property type="entry name" value="zf-C2H2"/>
    <property type="match status" value="9"/>
</dbReference>
<evidence type="ECO:0000313" key="17">
    <source>
        <dbReference type="Proteomes" id="UP000801492"/>
    </source>
</evidence>
<dbReference type="GO" id="GO:0005634">
    <property type="term" value="C:nucleus"/>
    <property type="evidence" value="ECO:0007669"/>
    <property type="project" value="UniProtKB-SubCell"/>
</dbReference>
<gene>
    <name evidence="16" type="ORF">ILUMI_23051</name>
</gene>
<keyword evidence="7" id="KW-0805">Transcription regulation</keyword>
<dbReference type="PANTHER" id="PTHR23235:SF120">
    <property type="entry name" value="KRUPPEL-LIKE FACTOR 15"/>
    <property type="match status" value="1"/>
</dbReference>
<feature type="domain" description="C2H2-type" evidence="14">
    <location>
        <begin position="431"/>
        <end position="458"/>
    </location>
</feature>
<evidence type="ECO:0000259" key="14">
    <source>
        <dbReference type="PROSITE" id="PS50157"/>
    </source>
</evidence>
<keyword evidence="4" id="KW-0677">Repeat</keyword>
<evidence type="ECO:0000256" key="12">
    <source>
        <dbReference type="PROSITE-ProRule" id="PRU01263"/>
    </source>
</evidence>
<evidence type="ECO:0000256" key="4">
    <source>
        <dbReference type="ARBA" id="ARBA00022737"/>
    </source>
</evidence>
<reference evidence="16" key="1">
    <citation type="submission" date="2019-08" db="EMBL/GenBank/DDBJ databases">
        <title>The genome of the North American firefly Photinus pyralis.</title>
        <authorList>
            <consortium name="Photinus pyralis genome working group"/>
            <person name="Fallon T.R."/>
            <person name="Sander Lower S.E."/>
            <person name="Weng J.-K."/>
        </authorList>
    </citation>
    <scope>NUCLEOTIDE SEQUENCE</scope>
    <source>
        <strain evidence="16">TRF0915ILg1</strain>
        <tissue evidence="16">Whole body</tissue>
    </source>
</reference>
<dbReference type="Gene3D" id="3.40.1800.20">
    <property type="match status" value="1"/>
</dbReference>
<dbReference type="OrthoDB" id="6077919at2759"/>
<dbReference type="FunFam" id="3.30.160.60:FF:000325">
    <property type="entry name" value="ZFP90 zinc finger protein"/>
    <property type="match status" value="1"/>
</dbReference>
<dbReference type="FunFam" id="3.30.160.60:FF:002343">
    <property type="entry name" value="Zinc finger protein 33A"/>
    <property type="match status" value="1"/>
</dbReference>